<dbReference type="Pfam" id="PF22696">
    <property type="entry name" value="Putative_PNPOx_2"/>
    <property type="match status" value="1"/>
</dbReference>
<evidence type="ECO:0000259" key="1">
    <source>
        <dbReference type="Pfam" id="PF22696"/>
    </source>
</evidence>
<feature type="domain" description="Pyridoxamine 5'-phosphate oxidase-like" evidence="1">
    <location>
        <begin position="17"/>
        <end position="134"/>
    </location>
</feature>
<accession>A0ABS3HCZ4</accession>
<dbReference type="Gene3D" id="2.30.110.10">
    <property type="entry name" value="Electron Transport, Fmn-binding Protein, Chain A"/>
    <property type="match status" value="1"/>
</dbReference>
<evidence type="ECO:0000313" key="2">
    <source>
        <dbReference type="EMBL" id="MBO0451316.1"/>
    </source>
</evidence>
<sequence>MTNMNQAFHTMMEEQLEIALATSVANQPNVRIVNFLYDEKANCLYFSTFKGNDKVKEFSQNPQVAFTTVPKGQETGHVRAQGTVAKSAKSLYDLAEPWVKKIPSFQQNIDQAGAMLDVYEITFDQAQVILDMENQTVIEL</sequence>
<dbReference type="Proteomes" id="UP000664495">
    <property type="component" value="Unassembled WGS sequence"/>
</dbReference>
<evidence type="ECO:0000313" key="3">
    <source>
        <dbReference type="Proteomes" id="UP000664495"/>
    </source>
</evidence>
<reference evidence="2 3" key="1">
    <citation type="submission" date="2021-03" db="EMBL/GenBank/DDBJ databases">
        <title>Enterococcal diversity collection.</title>
        <authorList>
            <person name="Gilmore M.S."/>
            <person name="Schwartzman J."/>
            <person name="Van Tyne D."/>
            <person name="Martin M."/>
            <person name="Earl A.M."/>
            <person name="Manson A.L."/>
            <person name="Straub T."/>
            <person name="Salamzade R."/>
            <person name="Saavedra J."/>
            <person name="Lebreton F."/>
            <person name="Prichula J."/>
            <person name="Schaufler K."/>
            <person name="Gaca A."/>
            <person name="Sgardioli B."/>
            <person name="Wagenaar J."/>
            <person name="Strong T."/>
        </authorList>
    </citation>
    <scope>NUCLEOTIDE SEQUENCE [LARGE SCALE GENOMIC DNA]</scope>
    <source>
        <strain evidence="2 3">MJM16</strain>
    </source>
</reference>
<gene>
    <name evidence="2" type="ORF">JZO85_03495</name>
</gene>
<protein>
    <submittedName>
        <fullName evidence="2">Pyridoxamine 5'-phosphate oxidase family protein</fullName>
    </submittedName>
</protein>
<dbReference type="SUPFAM" id="SSF50475">
    <property type="entry name" value="FMN-binding split barrel"/>
    <property type="match status" value="1"/>
</dbReference>
<keyword evidence="3" id="KW-1185">Reference proteome</keyword>
<name>A0ABS3HCZ4_9ENTE</name>
<dbReference type="EMBL" id="JAFLVR010000008">
    <property type="protein sequence ID" value="MBO0451316.1"/>
    <property type="molecule type" value="Genomic_DNA"/>
</dbReference>
<organism evidence="2 3">
    <name type="scientific">Candidatus Enterococcus murrayae</name>
    <dbReference type="NCBI Taxonomy" id="2815321"/>
    <lineage>
        <taxon>Bacteria</taxon>
        <taxon>Bacillati</taxon>
        <taxon>Bacillota</taxon>
        <taxon>Bacilli</taxon>
        <taxon>Lactobacillales</taxon>
        <taxon>Enterococcaceae</taxon>
        <taxon>Enterococcus</taxon>
    </lineage>
</organism>
<dbReference type="InterPro" id="IPR012349">
    <property type="entry name" value="Split_barrel_FMN-bd"/>
</dbReference>
<dbReference type="InterPro" id="IPR055196">
    <property type="entry name" value="Putative_PNPOx_2"/>
</dbReference>
<comment type="caution">
    <text evidence="2">The sequence shown here is derived from an EMBL/GenBank/DDBJ whole genome shotgun (WGS) entry which is preliminary data.</text>
</comment>
<proteinExistence type="predicted"/>
<dbReference type="RefSeq" id="WP_207107132.1">
    <property type="nucleotide sequence ID" value="NZ_JAFLVR010000008.1"/>
</dbReference>